<dbReference type="EMBL" id="JAJSOF020000029">
    <property type="protein sequence ID" value="KAJ4432169.1"/>
    <property type="molecule type" value="Genomic_DNA"/>
</dbReference>
<organism evidence="2 3">
    <name type="scientific">Periplaneta americana</name>
    <name type="common">American cockroach</name>
    <name type="synonym">Blatta americana</name>
    <dbReference type="NCBI Taxonomy" id="6978"/>
    <lineage>
        <taxon>Eukaryota</taxon>
        <taxon>Metazoa</taxon>
        <taxon>Ecdysozoa</taxon>
        <taxon>Arthropoda</taxon>
        <taxon>Hexapoda</taxon>
        <taxon>Insecta</taxon>
        <taxon>Pterygota</taxon>
        <taxon>Neoptera</taxon>
        <taxon>Polyneoptera</taxon>
        <taxon>Dictyoptera</taxon>
        <taxon>Blattodea</taxon>
        <taxon>Blattoidea</taxon>
        <taxon>Blattidae</taxon>
        <taxon>Blattinae</taxon>
        <taxon>Periplaneta</taxon>
    </lineage>
</organism>
<evidence type="ECO:0000313" key="2">
    <source>
        <dbReference type="EMBL" id="KAJ4432169.1"/>
    </source>
</evidence>
<accession>A0ABQ8SE87</accession>
<dbReference type="Proteomes" id="UP001148838">
    <property type="component" value="Unassembled WGS sequence"/>
</dbReference>
<comment type="caution">
    <text evidence="2">The sequence shown here is derived from an EMBL/GenBank/DDBJ whole genome shotgun (WGS) entry which is preliminary data.</text>
</comment>
<dbReference type="InterPro" id="IPR000477">
    <property type="entry name" value="RT_dom"/>
</dbReference>
<evidence type="ECO:0000313" key="3">
    <source>
        <dbReference type="Proteomes" id="UP001148838"/>
    </source>
</evidence>
<reference evidence="2 3" key="1">
    <citation type="journal article" date="2022" name="Allergy">
        <title>Genome assembly and annotation of Periplaneta americana reveal a comprehensive cockroach allergen profile.</title>
        <authorList>
            <person name="Wang L."/>
            <person name="Xiong Q."/>
            <person name="Saelim N."/>
            <person name="Wang L."/>
            <person name="Nong W."/>
            <person name="Wan A.T."/>
            <person name="Shi M."/>
            <person name="Liu X."/>
            <person name="Cao Q."/>
            <person name="Hui J.H.L."/>
            <person name="Sookrung N."/>
            <person name="Leung T.F."/>
            <person name="Tungtrongchitr A."/>
            <person name="Tsui S.K.W."/>
        </authorList>
    </citation>
    <scope>NUCLEOTIDE SEQUENCE [LARGE SCALE GENOMIC DNA]</scope>
    <source>
        <strain evidence="2">PWHHKU_190912</strain>
    </source>
</reference>
<proteinExistence type="predicted"/>
<name>A0ABQ8SE87_PERAM</name>
<feature type="domain" description="Reverse transcriptase" evidence="1">
    <location>
        <begin position="1"/>
        <end position="213"/>
    </location>
</feature>
<evidence type="ECO:0000259" key="1">
    <source>
        <dbReference type="PROSITE" id="PS50878"/>
    </source>
</evidence>
<sequence>MNNCYEGVPFSLDTMDMELEDEDVDVEVGFRTLFSTMDSYSSIYVETVGELLHIPVHLNICEKKEEEVKITICNVKKIDLKIYKLKSRLKCLQVFAYENASRLNHVFTSPPLWLSLTPSSAVPGSIPSQDELPGLKQGDALSSLLFNFALEYAIRKVQDNRQGLELNGLHQLLVYADNVNMLGENLQAIRKSTEILLETSKAIDLEVNPEKTK</sequence>
<gene>
    <name evidence="2" type="ORF">ANN_20785</name>
</gene>
<dbReference type="Pfam" id="PF00078">
    <property type="entry name" value="RVT_1"/>
    <property type="match status" value="1"/>
</dbReference>
<protein>
    <recommendedName>
        <fullName evidence="1">Reverse transcriptase domain-containing protein</fullName>
    </recommendedName>
</protein>
<dbReference type="PROSITE" id="PS50878">
    <property type="entry name" value="RT_POL"/>
    <property type="match status" value="1"/>
</dbReference>
<keyword evidence="3" id="KW-1185">Reference proteome</keyword>